<organism evidence="1 2">
    <name type="scientific">Dendrobium chrysotoxum</name>
    <name type="common">Orchid</name>
    <dbReference type="NCBI Taxonomy" id="161865"/>
    <lineage>
        <taxon>Eukaryota</taxon>
        <taxon>Viridiplantae</taxon>
        <taxon>Streptophyta</taxon>
        <taxon>Embryophyta</taxon>
        <taxon>Tracheophyta</taxon>
        <taxon>Spermatophyta</taxon>
        <taxon>Magnoliopsida</taxon>
        <taxon>Liliopsida</taxon>
        <taxon>Asparagales</taxon>
        <taxon>Orchidaceae</taxon>
        <taxon>Epidendroideae</taxon>
        <taxon>Malaxideae</taxon>
        <taxon>Dendrobiinae</taxon>
        <taxon>Dendrobium</taxon>
    </lineage>
</organism>
<keyword evidence="2" id="KW-1185">Reference proteome</keyword>
<dbReference type="EMBL" id="JAGFBR010000010">
    <property type="protein sequence ID" value="KAH0460651.1"/>
    <property type="molecule type" value="Genomic_DNA"/>
</dbReference>
<gene>
    <name evidence="1" type="ORF">IEQ34_011314</name>
</gene>
<reference evidence="1 2" key="1">
    <citation type="journal article" date="2021" name="Hortic Res">
        <title>Chromosome-scale assembly of the Dendrobium chrysotoxum genome enhances the understanding of orchid evolution.</title>
        <authorList>
            <person name="Zhang Y."/>
            <person name="Zhang G.Q."/>
            <person name="Zhang D."/>
            <person name="Liu X.D."/>
            <person name="Xu X.Y."/>
            <person name="Sun W.H."/>
            <person name="Yu X."/>
            <person name="Zhu X."/>
            <person name="Wang Z.W."/>
            <person name="Zhao X."/>
            <person name="Zhong W.Y."/>
            <person name="Chen H."/>
            <person name="Yin W.L."/>
            <person name="Huang T."/>
            <person name="Niu S.C."/>
            <person name="Liu Z.J."/>
        </authorList>
    </citation>
    <scope>NUCLEOTIDE SEQUENCE [LARGE SCALE GENOMIC DNA]</scope>
    <source>
        <strain evidence="1">Lindl</strain>
    </source>
</reference>
<evidence type="ECO:0000313" key="1">
    <source>
        <dbReference type="EMBL" id="KAH0460651.1"/>
    </source>
</evidence>
<sequence length="104" mass="12142">MRHLRKAPRAFCHRRPQHSIRRRVHIHIKFIVNCTVKLDSLHFQNLQLIPCPPRRRWPFHGHRHVRLGKSNREKEEAGVEPIGVGEILALAAETLPYVPEAVDV</sequence>
<dbReference type="AlphaFoldDB" id="A0AAV7GV94"/>
<comment type="caution">
    <text evidence="1">The sequence shown here is derived from an EMBL/GenBank/DDBJ whole genome shotgun (WGS) entry which is preliminary data.</text>
</comment>
<name>A0AAV7GV94_DENCH</name>
<accession>A0AAV7GV94</accession>
<dbReference type="Proteomes" id="UP000775213">
    <property type="component" value="Unassembled WGS sequence"/>
</dbReference>
<evidence type="ECO:0000313" key="2">
    <source>
        <dbReference type="Proteomes" id="UP000775213"/>
    </source>
</evidence>
<proteinExistence type="predicted"/>
<protein>
    <submittedName>
        <fullName evidence="1">Uncharacterized protein</fullName>
    </submittedName>
</protein>